<dbReference type="SUPFAM" id="SSF48371">
    <property type="entry name" value="ARM repeat"/>
    <property type="match status" value="1"/>
</dbReference>
<accession>A0A2S8GKC0</accession>
<sequence>MANGGQLTASPNHDSKRVTVDQVELDVEQYGSIVVPRDQIKRIESPQVTEDEYFDHASKFADTAEDQWKLAQWCKSQGLDLCFHRHAARVLELDPEFADARYALGYQRRSGRWVSQDEIMRDRGYIRHGGRWTTVQEIALDAARAQRRANQVEWAQYLKRWRQRLGKEHGPTILINFDQVSDPDAVPGLIQLLGRENNRELAYRYLETLGRIESSQGRTFLMENAIFQNDPNFRHRCQQEVLSFKHPKMVEFYVVFLNHYDRNIVNRAAVMLAKLDYPTAIAPLANALHTRHLTDIAARGTYFHTTQAPTPRFDIVGPKASFRRMSLSEFFARTNNVYGTEVLANPGVHRALVELCDGEDFGYDPNPWKAWYKKAYAPKSPPIRLSRDL</sequence>
<dbReference type="EMBL" id="PUHZ01000017">
    <property type="protein sequence ID" value="PQO44876.1"/>
    <property type="molecule type" value="Genomic_DNA"/>
</dbReference>
<proteinExistence type="predicted"/>
<dbReference type="Gene3D" id="1.25.10.10">
    <property type="entry name" value="Leucine-rich Repeat Variant"/>
    <property type="match status" value="1"/>
</dbReference>
<reference evidence="1 2" key="1">
    <citation type="submission" date="2018-02" db="EMBL/GenBank/DDBJ databases">
        <title>Comparative genomes isolates from brazilian mangrove.</title>
        <authorList>
            <person name="Araujo J.E."/>
            <person name="Taketani R.G."/>
            <person name="Silva M.C.P."/>
            <person name="Loureco M.V."/>
            <person name="Andreote F.D."/>
        </authorList>
    </citation>
    <scope>NUCLEOTIDE SEQUENCE [LARGE SCALE GENOMIC DNA]</scope>
    <source>
        <strain evidence="1 2">Nap-Phe MGV</strain>
    </source>
</reference>
<comment type="caution">
    <text evidence="1">The sequence shown here is derived from an EMBL/GenBank/DDBJ whole genome shotgun (WGS) entry which is preliminary data.</text>
</comment>
<protein>
    <submittedName>
        <fullName evidence="1">Uncharacterized protein</fullName>
    </submittedName>
</protein>
<organism evidence="1 2">
    <name type="scientific">Blastopirellula marina</name>
    <dbReference type="NCBI Taxonomy" id="124"/>
    <lineage>
        <taxon>Bacteria</taxon>
        <taxon>Pseudomonadati</taxon>
        <taxon>Planctomycetota</taxon>
        <taxon>Planctomycetia</taxon>
        <taxon>Pirellulales</taxon>
        <taxon>Pirellulaceae</taxon>
        <taxon>Blastopirellula</taxon>
    </lineage>
</organism>
<evidence type="ECO:0000313" key="1">
    <source>
        <dbReference type="EMBL" id="PQO44876.1"/>
    </source>
</evidence>
<evidence type="ECO:0000313" key="2">
    <source>
        <dbReference type="Proteomes" id="UP000237819"/>
    </source>
</evidence>
<name>A0A2S8GKC0_9BACT</name>
<gene>
    <name evidence="1" type="ORF">C5Y93_17450</name>
</gene>
<dbReference type="Proteomes" id="UP000237819">
    <property type="component" value="Unassembled WGS sequence"/>
</dbReference>
<dbReference type="AlphaFoldDB" id="A0A2S8GKC0"/>
<dbReference type="InterPro" id="IPR011989">
    <property type="entry name" value="ARM-like"/>
</dbReference>
<dbReference type="InterPro" id="IPR016024">
    <property type="entry name" value="ARM-type_fold"/>
</dbReference>